<evidence type="ECO:0000259" key="10">
    <source>
        <dbReference type="Pfam" id="PF01706"/>
    </source>
</evidence>
<evidence type="ECO:0000256" key="4">
    <source>
        <dbReference type="ARBA" id="ARBA00021870"/>
    </source>
</evidence>
<organism evidence="13 14">
    <name type="scientific">Desulfuromonas versatilis</name>
    <dbReference type="NCBI Taxonomy" id="2802975"/>
    <lineage>
        <taxon>Bacteria</taxon>
        <taxon>Pseudomonadati</taxon>
        <taxon>Thermodesulfobacteriota</taxon>
        <taxon>Desulfuromonadia</taxon>
        <taxon>Desulfuromonadales</taxon>
        <taxon>Desulfuromonadaceae</taxon>
        <taxon>Desulfuromonas</taxon>
    </lineage>
</organism>
<dbReference type="Pfam" id="PF14842">
    <property type="entry name" value="FliG_N"/>
    <property type="match status" value="1"/>
</dbReference>
<feature type="domain" description="Flagellar motor switch protein FliG middle" evidence="11">
    <location>
        <begin position="120"/>
        <end position="192"/>
    </location>
</feature>
<protein>
    <recommendedName>
        <fullName evidence="4">Flagellar motor switch protein FliG</fullName>
    </recommendedName>
</protein>
<dbReference type="PIRSF" id="PIRSF003161">
    <property type="entry name" value="FliG"/>
    <property type="match status" value="1"/>
</dbReference>
<dbReference type="RefSeq" id="WP_221250024.1">
    <property type="nucleotide sequence ID" value="NZ_AP024355.1"/>
</dbReference>
<evidence type="ECO:0000256" key="6">
    <source>
        <dbReference type="ARBA" id="ARBA00022500"/>
    </source>
</evidence>
<evidence type="ECO:0000256" key="5">
    <source>
        <dbReference type="ARBA" id="ARBA00022475"/>
    </source>
</evidence>
<keyword evidence="9" id="KW-0975">Bacterial flagellum</keyword>
<comment type="similarity">
    <text evidence="3">Belongs to the FliG family.</text>
</comment>
<feature type="domain" description="Flagellar motor switch protein FliG N-terminal" evidence="12">
    <location>
        <begin position="9"/>
        <end position="105"/>
    </location>
</feature>
<dbReference type="InterPro" id="IPR028263">
    <property type="entry name" value="FliG_N"/>
</dbReference>
<evidence type="ECO:0000259" key="12">
    <source>
        <dbReference type="Pfam" id="PF14842"/>
    </source>
</evidence>
<evidence type="ECO:0000313" key="14">
    <source>
        <dbReference type="Proteomes" id="UP001319827"/>
    </source>
</evidence>
<dbReference type="PANTHER" id="PTHR30534:SF0">
    <property type="entry name" value="FLAGELLAR MOTOR SWITCH PROTEIN FLIG"/>
    <property type="match status" value="1"/>
</dbReference>
<keyword evidence="13" id="KW-0282">Flagellum</keyword>
<comment type="subcellular location">
    <subcellularLocation>
        <location evidence="1">Bacterial flagellum basal body</location>
    </subcellularLocation>
    <subcellularLocation>
        <location evidence="2">Cell membrane</location>
        <topology evidence="2">Peripheral membrane protein</topology>
        <orientation evidence="2">Cytoplasmic side</orientation>
    </subcellularLocation>
</comment>
<evidence type="ECO:0000256" key="3">
    <source>
        <dbReference type="ARBA" id="ARBA00010299"/>
    </source>
</evidence>
<evidence type="ECO:0000256" key="8">
    <source>
        <dbReference type="ARBA" id="ARBA00023136"/>
    </source>
</evidence>
<dbReference type="InterPro" id="IPR023087">
    <property type="entry name" value="Flg_Motor_Flig_C"/>
</dbReference>
<dbReference type="InterPro" id="IPR000090">
    <property type="entry name" value="Flg_Motor_Flig"/>
</dbReference>
<dbReference type="NCBIfam" id="TIGR00207">
    <property type="entry name" value="fliG"/>
    <property type="match status" value="1"/>
</dbReference>
<keyword evidence="7" id="KW-0283">Flagellar rotation</keyword>
<dbReference type="InterPro" id="IPR032779">
    <property type="entry name" value="FliG_M"/>
</dbReference>
<keyword evidence="8" id="KW-0472">Membrane</keyword>
<dbReference type="Pfam" id="PF01706">
    <property type="entry name" value="FliG_C"/>
    <property type="match status" value="1"/>
</dbReference>
<keyword evidence="13" id="KW-0966">Cell projection</keyword>
<sequence length="338" mass="37704">MEIKHLSRLSGVEKAAIFLLCLGEEAAAKVFEELDDNEVRKISRCMMGMDHVPADIAKQVIELFEKAQKDHAGLFVRGEEFVKKAISSGENQSRREMLMEQLAAGVSFRPLETIALMEARMVSGILEREHPQTVALVLSTQTPEHTSKIIEGFPEEFRAEVMYRMARIEKVSPEVIIQIEESLRREIGVVVSREHQQVGGIDKVVDILGRMPKGKDRAILSAMEETDPDMAEAIRRKLFAFDDLVHIDSRGLQAVLREINNDTLVLALKSASKALKTKIFENISQRAADMIQEDLEAMGPVRVADVEAAQQEIIQVALGLEEEGRLVIPGRGVTDVIV</sequence>
<gene>
    <name evidence="13" type="primary">fliG</name>
    <name evidence="13" type="ORF">DESUT3_37060</name>
</gene>
<keyword evidence="14" id="KW-1185">Reference proteome</keyword>
<dbReference type="PRINTS" id="PR00954">
    <property type="entry name" value="FLGMOTORFLIG"/>
</dbReference>
<dbReference type="PANTHER" id="PTHR30534">
    <property type="entry name" value="FLAGELLAR MOTOR SWITCH PROTEIN FLIG"/>
    <property type="match status" value="1"/>
</dbReference>
<feature type="domain" description="Flagellar motor switch protein FliG C-terminal" evidence="10">
    <location>
        <begin position="222"/>
        <end position="328"/>
    </location>
</feature>
<dbReference type="EMBL" id="AP024355">
    <property type="protein sequence ID" value="BCR06637.1"/>
    <property type="molecule type" value="Genomic_DNA"/>
</dbReference>
<evidence type="ECO:0000313" key="13">
    <source>
        <dbReference type="EMBL" id="BCR06637.1"/>
    </source>
</evidence>
<dbReference type="Gene3D" id="1.10.220.30">
    <property type="match status" value="3"/>
</dbReference>
<keyword evidence="5" id="KW-1003">Cell membrane</keyword>
<dbReference type="InterPro" id="IPR011002">
    <property type="entry name" value="FliG_a-hlx"/>
</dbReference>
<dbReference type="SUPFAM" id="SSF48029">
    <property type="entry name" value="FliG"/>
    <property type="match status" value="2"/>
</dbReference>
<proteinExistence type="inferred from homology"/>
<reference evidence="13 14" key="2">
    <citation type="journal article" date="2021" name="Int. J. Syst. Evol. Microbiol.">
        <title>Isolation and Polyphasic Characterization of Desulfuromonas versatilis sp. Nov., an Electrogenic Bacteria Capable of Versatile Metabolism Isolated from a Graphene Oxide-Reducing Enrichment Culture.</title>
        <authorList>
            <person name="Xie L."/>
            <person name="Yoshida N."/>
            <person name="Ishii S."/>
            <person name="Meng L."/>
        </authorList>
    </citation>
    <scope>NUCLEOTIDE SEQUENCE [LARGE SCALE GENOMIC DNA]</scope>
    <source>
        <strain evidence="13 14">NIT-T3</strain>
    </source>
</reference>
<dbReference type="Pfam" id="PF14841">
    <property type="entry name" value="FliG_M"/>
    <property type="match status" value="1"/>
</dbReference>
<keyword evidence="6" id="KW-0145">Chemotaxis</keyword>
<evidence type="ECO:0000259" key="11">
    <source>
        <dbReference type="Pfam" id="PF14841"/>
    </source>
</evidence>
<evidence type="ECO:0000256" key="1">
    <source>
        <dbReference type="ARBA" id="ARBA00004117"/>
    </source>
</evidence>
<name>A0ABM8HUN9_9BACT</name>
<evidence type="ECO:0000256" key="7">
    <source>
        <dbReference type="ARBA" id="ARBA00022779"/>
    </source>
</evidence>
<evidence type="ECO:0000256" key="9">
    <source>
        <dbReference type="ARBA" id="ARBA00023143"/>
    </source>
</evidence>
<evidence type="ECO:0000256" key="2">
    <source>
        <dbReference type="ARBA" id="ARBA00004413"/>
    </source>
</evidence>
<keyword evidence="13" id="KW-0969">Cilium</keyword>
<dbReference type="Proteomes" id="UP001319827">
    <property type="component" value="Chromosome"/>
</dbReference>
<reference evidence="13 14" key="1">
    <citation type="journal article" date="2016" name="C (Basel)">
        <title>Selective Growth of and Electricity Production by Marine Exoelectrogenic Bacteria in Self-Aggregated Hydrogel of Microbially Reduced Graphene Oxide.</title>
        <authorList>
            <person name="Yoshida N."/>
            <person name="Goto Y."/>
            <person name="Miyata Y."/>
        </authorList>
    </citation>
    <scope>NUCLEOTIDE SEQUENCE [LARGE SCALE GENOMIC DNA]</scope>
    <source>
        <strain evidence="13 14">NIT-T3</strain>
    </source>
</reference>
<accession>A0ABM8HUN9</accession>